<organism evidence="2 3">
    <name type="scientific">Flavobacterium humidisoli</name>
    <dbReference type="NCBI Taxonomy" id="2937442"/>
    <lineage>
        <taxon>Bacteria</taxon>
        <taxon>Pseudomonadati</taxon>
        <taxon>Bacteroidota</taxon>
        <taxon>Flavobacteriia</taxon>
        <taxon>Flavobacteriales</taxon>
        <taxon>Flavobacteriaceae</taxon>
        <taxon>Flavobacterium</taxon>
    </lineage>
</organism>
<dbReference type="RefSeq" id="WP_248729705.1">
    <property type="nucleotide sequence ID" value="NZ_CP096829.1"/>
</dbReference>
<feature type="signal peptide" evidence="1">
    <location>
        <begin position="1"/>
        <end position="28"/>
    </location>
</feature>
<name>A0ABY4LXG6_9FLAO</name>
<protein>
    <recommendedName>
        <fullName evidence="4">Lipoprotein</fullName>
    </recommendedName>
</protein>
<keyword evidence="3" id="KW-1185">Reference proteome</keyword>
<evidence type="ECO:0008006" key="4">
    <source>
        <dbReference type="Google" id="ProtNLM"/>
    </source>
</evidence>
<proteinExistence type="predicted"/>
<dbReference type="EMBL" id="CP096829">
    <property type="protein sequence ID" value="UPZ17766.1"/>
    <property type="molecule type" value="Genomic_DNA"/>
</dbReference>
<evidence type="ECO:0000313" key="3">
    <source>
        <dbReference type="Proteomes" id="UP000829998"/>
    </source>
</evidence>
<evidence type="ECO:0000256" key="1">
    <source>
        <dbReference type="SAM" id="SignalP"/>
    </source>
</evidence>
<reference evidence="2 3" key="1">
    <citation type="submission" date="2022-04" db="EMBL/GenBank/DDBJ databases">
        <authorList>
            <person name="Ra J.-S."/>
            <person name="Kim S.-B."/>
        </authorList>
    </citation>
    <scope>NUCLEOTIDE SEQUENCE [LARGE SCALE GENOMIC DNA]</scope>
    <source>
        <strain evidence="2 3">MMS21-Er5</strain>
    </source>
</reference>
<dbReference type="Proteomes" id="UP000829998">
    <property type="component" value="Chromosome"/>
</dbReference>
<keyword evidence="1" id="KW-0732">Signal</keyword>
<evidence type="ECO:0000313" key="2">
    <source>
        <dbReference type="EMBL" id="UPZ17766.1"/>
    </source>
</evidence>
<feature type="chain" id="PRO_5045149905" description="Lipoprotein" evidence="1">
    <location>
        <begin position="29"/>
        <end position="154"/>
    </location>
</feature>
<gene>
    <name evidence="2" type="ORF">M0M44_10550</name>
</gene>
<dbReference type="PROSITE" id="PS51257">
    <property type="entry name" value="PROKAR_LIPOPROTEIN"/>
    <property type="match status" value="1"/>
</dbReference>
<sequence>MNHLKLNLTLFVALLSFLFTSCSSTKTALYDQYSYQKTIEIKVEASNLMNEATTPYVSHKKEVDALFLNIDKLVEYEKSKLNNEITLAMWKMVTDKEKNFLATFFKRWETKETLSPVFLEESKKQVLEAFDLLIQYEIKKDKESKDALLDLINQ</sequence>
<accession>A0ABY4LXG6</accession>